<dbReference type="EMBL" id="MCGT01000027">
    <property type="protein sequence ID" value="ORX49121.1"/>
    <property type="molecule type" value="Genomic_DNA"/>
</dbReference>
<dbReference type="InterPro" id="IPR050357">
    <property type="entry name" value="Arrestin_domain-protein"/>
</dbReference>
<dbReference type="Pfam" id="PF00339">
    <property type="entry name" value="Arrestin_N"/>
    <property type="match status" value="1"/>
</dbReference>
<reference evidence="3 4" key="1">
    <citation type="submission" date="2016-07" db="EMBL/GenBank/DDBJ databases">
        <title>Pervasive Adenine N6-methylation of Active Genes in Fungi.</title>
        <authorList>
            <consortium name="DOE Joint Genome Institute"/>
            <person name="Mondo S.J."/>
            <person name="Dannebaum R.O."/>
            <person name="Kuo R.C."/>
            <person name="Labutti K."/>
            <person name="Haridas S."/>
            <person name="Kuo A."/>
            <person name="Salamov A."/>
            <person name="Ahrendt S.R."/>
            <person name="Lipzen A."/>
            <person name="Sullivan W."/>
            <person name="Andreopoulos W.B."/>
            <person name="Clum A."/>
            <person name="Lindquist E."/>
            <person name="Daum C."/>
            <person name="Ramamoorthy G.K."/>
            <person name="Gryganskyi A."/>
            <person name="Culley D."/>
            <person name="Magnuson J.K."/>
            <person name="James T.Y."/>
            <person name="O'Malley M.A."/>
            <person name="Stajich J.E."/>
            <person name="Spatafora J.W."/>
            <person name="Visel A."/>
            <person name="Grigoriev I.V."/>
        </authorList>
    </citation>
    <scope>NUCLEOTIDE SEQUENCE [LARGE SCALE GENOMIC DNA]</scope>
    <source>
        <strain evidence="3 4">NRRL 3301</strain>
    </source>
</reference>
<dbReference type="OrthoDB" id="2333384at2759"/>
<dbReference type="GO" id="GO:0005829">
    <property type="term" value="C:cytosol"/>
    <property type="evidence" value="ECO:0007669"/>
    <property type="project" value="TreeGrafter"/>
</dbReference>
<dbReference type="InterPro" id="IPR014756">
    <property type="entry name" value="Ig_E-set"/>
</dbReference>
<evidence type="ECO:0000313" key="4">
    <source>
        <dbReference type="Proteomes" id="UP000242146"/>
    </source>
</evidence>
<dbReference type="GO" id="GO:0070086">
    <property type="term" value="P:ubiquitin-dependent endocytosis"/>
    <property type="evidence" value="ECO:0007669"/>
    <property type="project" value="TreeGrafter"/>
</dbReference>
<dbReference type="Proteomes" id="UP000242146">
    <property type="component" value="Unassembled WGS sequence"/>
</dbReference>
<sequence length="458" mass="51179">MHHIHLLQGADFKINVESDNILLHGTAEESAGVLLRGSVVLDCHEDIKIRSIVLKFIGKVKTSWIEGFGRGPQQSMFRDEKTILEHEWSFLPHTKKVYHLTDRHYRWDFELPLPGDLPESIQHDLGQVEYRLKAVAERPTFAMNWTDKRNLTVTRVMLPSSLELQQQIDIANEWADKLTYEFAMPRKCYSPNSLIPITFRLVPIAPNLQIRSISCLLKEYVSLAAGDHGKTFSQLIRQVRDDHLSLDDPAAHWDGSALTKTITLAVPPSEGDHKITCDTTNDLIKVRHKIKVEITLVNQDGHISELRAALPVMVSAMSNDDAGALPAYEDTWKSIPYDPDTFARMVAEGMLPTSLVRATPNEAASLATQSVMDEPLMPSMSGNTTPLPSPRPAHQESTDTPYDPLPWQALDLSRVPSYTTACRTNRLYSFSGSLPTYESAIAIPGQARPSLTSLANQS</sequence>
<dbReference type="STRING" id="101127.A0A1X2GAF1"/>
<proteinExistence type="predicted"/>
<comment type="caution">
    <text evidence="3">The sequence shown here is derived from an EMBL/GenBank/DDBJ whole genome shotgun (WGS) entry which is preliminary data.</text>
</comment>
<dbReference type="SUPFAM" id="SSF81296">
    <property type="entry name" value="E set domains"/>
    <property type="match status" value="1"/>
</dbReference>
<evidence type="ECO:0000256" key="1">
    <source>
        <dbReference type="SAM" id="MobiDB-lite"/>
    </source>
</evidence>
<dbReference type="AlphaFoldDB" id="A0A1X2GAF1"/>
<dbReference type="InterPro" id="IPR014752">
    <property type="entry name" value="Arrestin-like_C"/>
</dbReference>
<feature type="domain" description="Arrestin C-terminal-like" evidence="2">
    <location>
        <begin position="174"/>
        <end position="317"/>
    </location>
</feature>
<dbReference type="Pfam" id="PF02752">
    <property type="entry name" value="Arrestin_C"/>
    <property type="match status" value="1"/>
</dbReference>
<dbReference type="PANTHER" id="PTHR11188:SF17">
    <property type="entry name" value="FI21816P1"/>
    <property type="match status" value="1"/>
</dbReference>
<dbReference type="PANTHER" id="PTHR11188">
    <property type="entry name" value="ARRESTIN DOMAIN CONTAINING PROTEIN"/>
    <property type="match status" value="1"/>
</dbReference>
<gene>
    <name evidence="3" type="ORF">DM01DRAFT_1309175</name>
</gene>
<organism evidence="3 4">
    <name type="scientific">Hesseltinella vesiculosa</name>
    <dbReference type="NCBI Taxonomy" id="101127"/>
    <lineage>
        <taxon>Eukaryota</taxon>
        <taxon>Fungi</taxon>
        <taxon>Fungi incertae sedis</taxon>
        <taxon>Mucoromycota</taxon>
        <taxon>Mucoromycotina</taxon>
        <taxon>Mucoromycetes</taxon>
        <taxon>Mucorales</taxon>
        <taxon>Cunninghamellaceae</taxon>
        <taxon>Hesseltinella</taxon>
    </lineage>
</organism>
<dbReference type="GO" id="GO:0030674">
    <property type="term" value="F:protein-macromolecule adaptor activity"/>
    <property type="evidence" value="ECO:0007669"/>
    <property type="project" value="TreeGrafter"/>
</dbReference>
<protein>
    <recommendedName>
        <fullName evidence="2">Arrestin C-terminal-like domain-containing protein</fullName>
    </recommendedName>
</protein>
<keyword evidence="4" id="KW-1185">Reference proteome</keyword>
<evidence type="ECO:0000313" key="3">
    <source>
        <dbReference type="EMBL" id="ORX49121.1"/>
    </source>
</evidence>
<dbReference type="SMART" id="SM01017">
    <property type="entry name" value="Arrestin_C"/>
    <property type="match status" value="1"/>
</dbReference>
<name>A0A1X2GAF1_9FUNG</name>
<dbReference type="Gene3D" id="2.60.40.640">
    <property type="match status" value="1"/>
</dbReference>
<dbReference type="GO" id="GO:0031625">
    <property type="term" value="F:ubiquitin protein ligase binding"/>
    <property type="evidence" value="ECO:0007669"/>
    <property type="project" value="TreeGrafter"/>
</dbReference>
<evidence type="ECO:0000259" key="2">
    <source>
        <dbReference type="SMART" id="SM01017"/>
    </source>
</evidence>
<dbReference type="InterPro" id="IPR011022">
    <property type="entry name" value="Arrestin_C-like"/>
</dbReference>
<dbReference type="GO" id="GO:0005886">
    <property type="term" value="C:plasma membrane"/>
    <property type="evidence" value="ECO:0007669"/>
    <property type="project" value="TreeGrafter"/>
</dbReference>
<dbReference type="InterPro" id="IPR011021">
    <property type="entry name" value="Arrestin-like_N"/>
</dbReference>
<feature type="region of interest" description="Disordered" evidence="1">
    <location>
        <begin position="374"/>
        <end position="403"/>
    </location>
</feature>
<accession>A0A1X2GAF1</accession>